<feature type="transmembrane region" description="Helical" evidence="1">
    <location>
        <begin position="70"/>
        <end position="93"/>
    </location>
</feature>
<keyword evidence="1" id="KW-1133">Transmembrane helix</keyword>
<evidence type="ECO:0000313" key="2">
    <source>
        <dbReference type="EMBL" id="KAJ7953924.1"/>
    </source>
</evidence>
<reference evidence="2" key="1">
    <citation type="journal article" date="2023" name="Science">
        <title>Elucidation of the pathway for biosynthesis of saponin adjuvants from the soapbark tree.</title>
        <authorList>
            <person name="Reed J."/>
            <person name="Orme A."/>
            <person name="El-Demerdash A."/>
            <person name="Owen C."/>
            <person name="Martin L.B.B."/>
            <person name="Misra R.C."/>
            <person name="Kikuchi S."/>
            <person name="Rejzek M."/>
            <person name="Martin A.C."/>
            <person name="Harkess A."/>
            <person name="Leebens-Mack J."/>
            <person name="Louveau T."/>
            <person name="Stephenson M.J."/>
            <person name="Osbourn A."/>
        </authorList>
    </citation>
    <scope>NUCLEOTIDE SEQUENCE</scope>
    <source>
        <strain evidence="2">S10</strain>
    </source>
</reference>
<dbReference type="EMBL" id="JARAOO010000010">
    <property type="protein sequence ID" value="KAJ7953924.1"/>
    <property type="molecule type" value="Genomic_DNA"/>
</dbReference>
<organism evidence="2 3">
    <name type="scientific">Quillaja saponaria</name>
    <name type="common">Soap bark tree</name>
    <dbReference type="NCBI Taxonomy" id="32244"/>
    <lineage>
        <taxon>Eukaryota</taxon>
        <taxon>Viridiplantae</taxon>
        <taxon>Streptophyta</taxon>
        <taxon>Embryophyta</taxon>
        <taxon>Tracheophyta</taxon>
        <taxon>Spermatophyta</taxon>
        <taxon>Magnoliopsida</taxon>
        <taxon>eudicotyledons</taxon>
        <taxon>Gunneridae</taxon>
        <taxon>Pentapetalae</taxon>
        <taxon>rosids</taxon>
        <taxon>fabids</taxon>
        <taxon>Fabales</taxon>
        <taxon>Quillajaceae</taxon>
        <taxon>Quillaja</taxon>
    </lineage>
</organism>
<feature type="transmembrane region" description="Helical" evidence="1">
    <location>
        <begin position="105"/>
        <end position="124"/>
    </location>
</feature>
<evidence type="ECO:0000313" key="3">
    <source>
        <dbReference type="Proteomes" id="UP001163823"/>
    </source>
</evidence>
<dbReference type="KEGG" id="qsa:O6P43_025559"/>
<dbReference type="AlphaFoldDB" id="A0AAD7PGC8"/>
<proteinExistence type="predicted"/>
<feature type="transmembrane region" description="Helical" evidence="1">
    <location>
        <begin position="12"/>
        <end position="41"/>
    </location>
</feature>
<keyword evidence="1" id="KW-0472">Membrane</keyword>
<evidence type="ECO:0000256" key="1">
    <source>
        <dbReference type="SAM" id="Phobius"/>
    </source>
</evidence>
<protein>
    <submittedName>
        <fullName evidence="2">Uncharacterized protein</fullName>
    </submittedName>
</protein>
<name>A0AAD7PGC8_QUISA</name>
<keyword evidence="3" id="KW-1185">Reference proteome</keyword>
<accession>A0AAD7PGC8</accession>
<keyword evidence="1" id="KW-0812">Transmembrane</keyword>
<dbReference type="Proteomes" id="UP001163823">
    <property type="component" value="Chromosome 10"/>
</dbReference>
<sequence>MNRSRVMPRFLGYVSFVVPSSMCVVFLFFQTISAVLFFVILPWNLPHAQLESNGPGNGNQFLFTPRDTTLFWAFHVASAPLVLLPRSVLVLLAGQQLKYSRALSWLFSGVGSISSFDLLFWLPWNIPEGVQQPKGKLKLVKEQVSNSNVDQWDAWT</sequence>
<gene>
    <name evidence="2" type="ORF">O6P43_025559</name>
</gene>
<comment type="caution">
    <text evidence="2">The sequence shown here is derived from an EMBL/GenBank/DDBJ whole genome shotgun (WGS) entry which is preliminary data.</text>
</comment>